<evidence type="ECO:0000259" key="2">
    <source>
        <dbReference type="PROSITE" id="PS50011"/>
    </source>
</evidence>
<keyword evidence="4" id="KW-1185">Reference proteome</keyword>
<dbReference type="Pfam" id="PF00069">
    <property type="entry name" value="Pkinase"/>
    <property type="match status" value="1"/>
</dbReference>
<dbReference type="SMART" id="SM00220">
    <property type="entry name" value="S_TKc"/>
    <property type="match status" value="1"/>
</dbReference>
<organism evidence="3 4">
    <name type="scientific">Symbiochloris irregularis</name>
    <dbReference type="NCBI Taxonomy" id="706552"/>
    <lineage>
        <taxon>Eukaryota</taxon>
        <taxon>Viridiplantae</taxon>
        <taxon>Chlorophyta</taxon>
        <taxon>core chlorophytes</taxon>
        <taxon>Trebouxiophyceae</taxon>
        <taxon>Trebouxiales</taxon>
        <taxon>Trebouxiaceae</taxon>
        <taxon>Symbiochloris</taxon>
    </lineage>
</organism>
<dbReference type="InterPro" id="IPR000719">
    <property type="entry name" value="Prot_kinase_dom"/>
</dbReference>
<feature type="region of interest" description="Disordered" evidence="1">
    <location>
        <begin position="281"/>
        <end position="301"/>
    </location>
</feature>
<protein>
    <recommendedName>
        <fullName evidence="2">Protein kinase domain-containing protein</fullName>
    </recommendedName>
</protein>
<dbReference type="InterPro" id="IPR011009">
    <property type="entry name" value="Kinase-like_dom_sf"/>
</dbReference>
<proteinExistence type="predicted"/>
<dbReference type="EMBL" id="JALJOQ010000004">
    <property type="protein sequence ID" value="KAK9813487.1"/>
    <property type="molecule type" value="Genomic_DNA"/>
</dbReference>
<reference evidence="3 4" key="1">
    <citation type="journal article" date="2024" name="Nat. Commun.">
        <title>Phylogenomics reveals the evolutionary origins of lichenization in chlorophyte algae.</title>
        <authorList>
            <person name="Puginier C."/>
            <person name="Libourel C."/>
            <person name="Otte J."/>
            <person name="Skaloud P."/>
            <person name="Haon M."/>
            <person name="Grisel S."/>
            <person name="Petersen M."/>
            <person name="Berrin J.G."/>
            <person name="Delaux P.M."/>
            <person name="Dal Grande F."/>
            <person name="Keller J."/>
        </authorList>
    </citation>
    <scope>NUCLEOTIDE SEQUENCE [LARGE SCALE GENOMIC DNA]</scope>
    <source>
        <strain evidence="3 4">SAG 2036</strain>
    </source>
</reference>
<dbReference type="SUPFAM" id="SSF56112">
    <property type="entry name" value="Protein kinase-like (PK-like)"/>
    <property type="match status" value="1"/>
</dbReference>
<name>A0AAW1PYJ4_9CHLO</name>
<dbReference type="GO" id="GO:0004672">
    <property type="term" value="F:protein kinase activity"/>
    <property type="evidence" value="ECO:0007669"/>
    <property type="project" value="InterPro"/>
</dbReference>
<evidence type="ECO:0000313" key="4">
    <source>
        <dbReference type="Proteomes" id="UP001465755"/>
    </source>
</evidence>
<dbReference type="AlphaFoldDB" id="A0AAW1PYJ4"/>
<dbReference type="PROSITE" id="PS50011">
    <property type="entry name" value="PROTEIN_KINASE_DOM"/>
    <property type="match status" value="1"/>
</dbReference>
<accession>A0AAW1PYJ4</accession>
<evidence type="ECO:0000256" key="1">
    <source>
        <dbReference type="SAM" id="MobiDB-lite"/>
    </source>
</evidence>
<gene>
    <name evidence="3" type="ORF">WJX73_001835</name>
</gene>
<dbReference type="Proteomes" id="UP001465755">
    <property type="component" value="Unassembled WGS sequence"/>
</dbReference>
<feature type="domain" description="Protein kinase" evidence="2">
    <location>
        <begin position="1"/>
        <end position="206"/>
    </location>
</feature>
<dbReference type="GO" id="GO:0005524">
    <property type="term" value="F:ATP binding"/>
    <property type="evidence" value="ECO:0007669"/>
    <property type="project" value="InterPro"/>
</dbReference>
<sequence length="340" mass="36598">MEPSAQNLAITNELDLLSSLGPHTNIIEVKGRAIAFRGTRQTPHTFGILLEEMATTVQAVLDIKSDNLLLSGPLPQTACDPMARLVLGDWGIAISLLQDIVQGPSKGYAGWGAPETAHGAHSRADDLWCIGALLYQLCTGRAVDVPSDSEQLTLDFNRMDHRARLRPALSELHALNIEPYFATCINNLMDVDQGKRWTVADLASFLGTAPAALWVPMTDQQRLSISLPARQIPAIAPPAECELLTLPQATLPAIDEHSEYNFNLAGGDSGRTWTFPAWRQPHDSKTAEVSGGAPPTQPPQAPLYHSAAQLQASGTAPPVLREGVGLPLFRLLFACRALGS</sequence>
<evidence type="ECO:0000313" key="3">
    <source>
        <dbReference type="EMBL" id="KAK9813487.1"/>
    </source>
</evidence>
<dbReference type="Gene3D" id="1.10.510.10">
    <property type="entry name" value="Transferase(Phosphotransferase) domain 1"/>
    <property type="match status" value="1"/>
</dbReference>
<comment type="caution">
    <text evidence="3">The sequence shown here is derived from an EMBL/GenBank/DDBJ whole genome shotgun (WGS) entry which is preliminary data.</text>
</comment>